<name>A0A1I3Z1Q8_9BACT</name>
<dbReference type="GO" id="GO:0005886">
    <property type="term" value="C:plasma membrane"/>
    <property type="evidence" value="ECO:0007669"/>
    <property type="project" value="TreeGrafter"/>
</dbReference>
<keyword evidence="2 5" id="KW-0812">Transmembrane</keyword>
<reference evidence="7" key="1">
    <citation type="submission" date="2016-10" db="EMBL/GenBank/DDBJ databases">
        <authorList>
            <person name="Varghese N."/>
            <person name="Submissions S."/>
        </authorList>
    </citation>
    <scope>NUCLEOTIDE SEQUENCE [LARGE SCALE GENOMIC DNA]</scope>
    <source>
        <strain evidence="7">DSM 5918</strain>
    </source>
</reference>
<gene>
    <name evidence="6" type="ORF">SAMN04488082_1225</name>
</gene>
<keyword evidence="3 5" id="KW-1133">Transmembrane helix</keyword>
<feature type="transmembrane region" description="Helical" evidence="5">
    <location>
        <begin position="444"/>
        <end position="463"/>
    </location>
</feature>
<feature type="transmembrane region" description="Helical" evidence="5">
    <location>
        <begin position="292"/>
        <end position="311"/>
    </location>
</feature>
<dbReference type="STRING" id="52560.SAMN04488082_1225"/>
<evidence type="ECO:0000256" key="1">
    <source>
        <dbReference type="ARBA" id="ARBA00004141"/>
    </source>
</evidence>
<feature type="transmembrane region" description="Helical" evidence="5">
    <location>
        <begin position="418"/>
        <end position="437"/>
    </location>
</feature>
<dbReference type="RefSeq" id="WP_245751132.1">
    <property type="nucleotide sequence ID" value="NZ_FORX01000022.1"/>
</dbReference>
<dbReference type="GO" id="GO:0022857">
    <property type="term" value="F:transmembrane transporter activity"/>
    <property type="evidence" value="ECO:0007669"/>
    <property type="project" value="InterPro"/>
</dbReference>
<feature type="transmembrane region" description="Helical" evidence="5">
    <location>
        <begin position="269"/>
        <end position="286"/>
    </location>
</feature>
<dbReference type="EMBL" id="FORX01000022">
    <property type="protein sequence ID" value="SFK38004.1"/>
    <property type="molecule type" value="Genomic_DNA"/>
</dbReference>
<evidence type="ECO:0000313" key="7">
    <source>
        <dbReference type="Proteomes" id="UP000198635"/>
    </source>
</evidence>
<proteinExistence type="predicted"/>
<evidence type="ECO:0000313" key="6">
    <source>
        <dbReference type="EMBL" id="SFK38004.1"/>
    </source>
</evidence>
<dbReference type="Proteomes" id="UP000198635">
    <property type="component" value="Unassembled WGS sequence"/>
</dbReference>
<evidence type="ECO:0000256" key="4">
    <source>
        <dbReference type="ARBA" id="ARBA00023136"/>
    </source>
</evidence>
<keyword evidence="7" id="KW-1185">Reference proteome</keyword>
<dbReference type="AlphaFoldDB" id="A0A1I3Z1Q8"/>
<feature type="transmembrane region" description="Helical" evidence="5">
    <location>
        <begin position="118"/>
        <end position="142"/>
    </location>
</feature>
<evidence type="ECO:0000256" key="2">
    <source>
        <dbReference type="ARBA" id="ARBA00022692"/>
    </source>
</evidence>
<evidence type="ECO:0000256" key="3">
    <source>
        <dbReference type="ARBA" id="ARBA00022989"/>
    </source>
</evidence>
<dbReference type="PANTHER" id="PTHR10283">
    <property type="entry name" value="SOLUTE CARRIER FAMILY 13 MEMBER"/>
    <property type="match status" value="1"/>
</dbReference>
<feature type="transmembrane region" description="Helical" evidence="5">
    <location>
        <begin position="148"/>
        <end position="166"/>
    </location>
</feature>
<keyword evidence="4 5" id="KW-0472">Membrane</keyword>
<dbReference type="InterPro" id="IPR001898">
    <property type="entry name" value="SLC13A/DASS"/>
</dbReference>
<accession>A0A1I3Z1Q8</accession>
<feature type="transmembrane region" description="Helical" evidence="5">
    <location>
        <begin position="12"/>
        <end position="30"/>
    </location>
</feature>
<feature type="transmembrane region" description="Helical" evidence="5">
    <location>
        <begin position="87"/>
        <end position="106"/>
    </location>
</feature>
<dbReference type="Pfam" id="PF00939">
    <property type="entry name" value="Na_sulph_symp"/>
    <property type="match status" value="1"/>
</dbReference>
<feature type="transmembrane region" description="Helical" evidence="5">
    <location>
        <begin position="36"/>
        <end position="56"/>
    </location>
</feature>
<protein>
    <submittedName>
        <fullName evidence="6">Di-and tricarboxylate transporter</fullName>
    </submittedName>
</protein>
<feature type="transmembrane region" description="Helical" evidence="5">
    <location>
        <begin position="323"/>
        <end position="342"/>
    </location>
</feature>
<evidence type="ECO:0000256" key="5">
    <source>
        <dbReference type="SAM" id="Phobius"/>
    </source>
</evidence>
<feature type="transmembrane region" description="Helical" evidence="5">
    <location>
        <begin position="222"/>
        <end position="243"/>
    </location>
</feature>
<sequence length="467" mass="50577">MVATPQMPEKETLFKWALSLVIPLAVYFLLPQDGETLTRPMALFLAVTTWAVVVWATDIINEVAVGILLPVLYIVICGVPQKVAYGPWTSQVPIIVIGGFTLGKILQDTGLGKRIGLTCVRAMGGSFVGALWGLTLAVFIVAPLVPAITGKAAIFCAIAISLCEALDFRPKSREATAVILGTCLAVASSKLCYLTGGADLVLGMGLADKVMDTKTAWMQYAYHNFIPGTIYTAMSVGLVMVMLPSKVDRKTLGPILETKLKELGPVTKAQKTAAFFMLLTLILLATDTLHGINAGLILIMVAFASFLPGVGLMNGDRFSKINFAPLFFIMGCMAIGSAGGNLKVTQWIASITLPFFHEMSPTSAGTSAYILGALSNFLLTPLAATTTLTSPLVELGVQMDMNPRVLYYSFQYGLDNYLFPYEYAVLLYFFSSGFMLFKDMVKVLAVRMVLTTFFIAFIAIPYWKFVL</sequence>
<organism evidence="6 7">
    <name type="scientific">Desulfomicrobium apsheronum</name>
    <dbReference type="NCBI Taxonomy" id="52560"/>
    <lineage>
        <taxon>Bacteria</taxon>
        <taxon>Pseudomonadati</taxon>
        <taxon>Thermodesulfobacteriota</taxon>
        <taxon>Desulfovibrionia</taxon>
        <taxon>Desulfovibrionales</taxon>
        <taxon>Desulfomicrobiaceae</taxon>
        <taxon>Desulfomicrobium</taxon>
    </lineage>
</organism>
<comment type="subcellular location">
    <subcellularLocation>
        <location evidence="1">Membrane</location>
        <topology evidence="1">Multi-pass membrane protein</topology>
    </subcellularLocation>
</comment>
<feature type="transmembrane region" description="Helical" evidence="5">
    <location>
        <begin position="63"/>
        <end position="81"/>
    </location>
</feature>